<protein>
    <submittedName>
        <fullName evidence="2">Uncharacterized protein</fullName>
    </submittedName>
</protein>
<name>A0A642UXU9_9ASCO</name>
<evidence type="ECO:0000313" key="2">
    <source>
        <dbReference type="EMBL" id="KAA8907411.1"/>
    </source>
</evidence>
<feature type="compositionally biased region" description="Low complexity" evidence="1">
    <location>
        <begin position="26"/>
        <end position="41"/>
    </location>
</feature>
<accession>A0A642UXU9</accession>
<proteinExistence type="predicted"/>
<dbReference type="AlphaFoldDB" id="A0A642UXU9"/>
<feature type="region of interest" description="Disordered" evidence="1">
    <location>
        <begin position="1"/>
        <end position="72"/>
    </location>
</feature>
<dbReference type="Proteomes" id="UP000761534">
    <property type="component" value="Unassembled WGS sequence"/>
</dbReference>
<comment type="caution">
    <text evidence="2">The sequence shown here is derived from an EMBL/GenBank/DDBJ whole genome shotgun (WGS) entry which is preliminary data.</text>
</comment>
<keyword evidence="3" id="KW-1185">Reference proteome</keyword>
<sequence length="72" mass="7429">MSKAKEASSKSSFLTSSLGDVPKPESITSSGRHHSASSSGTIPAFKSSWANSSAHTGDSTLISRVDSEDTTL</sequence>
<evidence type="ECO:0000256" key="1">
    <source>
        <dbReference type="SAM" id="MobiDB-lite"/>
    </source>
</evidence>
<dbReference type="VEuPathDB" id="FungiDB:TRICI_004990"/>
<gene>
    <name evidence="2" type="ORF">TRICI_004990</name>
</gene>
<reference evidence="2" key="1">
    <citation type="journal article" date="2019" name="G3 (Bethesda)">
        <title>Genome Assemblies of Two Rare Opportunistic Yeast Pathogens: Diutina rugosa (syn. Candida rugosa) and Trichomonascus ciferrii (syn. Candida ciferrii).</title>
        <authorList>
            <person name="Mixao V."/>
            <person name="Saus E."/>
            <person name="Hansen A.P."/>
            <person name="Lass-Florl C."/>
            <person name="Gabaldon T."/>
        </authorList>
    </citation>
    <scope>NUCLEOTIDE SEQUENCE</scope>
    <source>
        <strain evidence="2">CBS 4856</strain>
    </source>
</reference>
<evidence type="ECO:0000313" key="3">
    <source>
        <dbReference type="Proteomes" id="UP000761534"/>
    </source>
</evidence>
<organism evidence="2 3">
    <name type="scientific">Trichomonascus ciferrii</name>
    <dbReference type="NCBI Taxonomy" id="44093"/>
    <lineage>
        <taxon>Eukaryota</taxon>
        <taxon>Fungi</taxon>
        <taxon>Dikarya</taxon>
        <taxon>Ascomycota</taxon>
        <taxon>Saccharomycotina</taxon>
        <taxon>Dipodascomycetes</taxon>
        <taxon>Dipodascales</taxon>
        <taxon>Trichomonascaceae</taxon>
        <taxon>Trichomonascus</taxon>
        <taxon>Trichomonascus ciferrii complex</taxon>
    </lineage>
</organism>
<feature type="compositionally biased region" description="Polar residues" evidence="1">
    <location>
        <begin position="48"/>
        <end position="62"/>
    </location>
</feature>
<dbReference type="EMBL" id="SWFS01000380">
    <property type="protein sequence ID" value="KAA8907411.1"/>
    <property type="molecule type" value="Genomic_DNA"/>
</dbReference>